<sequence length="110" mass="12101">MGCAQSRVDNGESVARCKDRKCLMKEAVVARNAFAAAHSGYAISLKNTGAALSMAMEKFNPVTIKRTVSMPAMPVESHKEFDVSIAIEEDDDDEDEEKHHEGNDNDNKED</sequence>
<protein>
    <recommendedName>
        <fullName evidence="2">DUF630 domain-containing protein</fullName>
    </recommendedName>
</protein>
<dbReference type="PANTHER" id="PTHR21450:SF7">
    <property type="entry name" value="DNA LIGASE (DUF630 AND DUF632)"/>
    <property type="match status" value="1"/>
</dbReference>
<dbReference type="Pfam" id="PF04783">
    <property type="entry name" value="DUF630"/>
    <property type="match status" value="1"/>
</dbReference>
<name>A0A6A2YGU3_HIBSY</name>
<dbReference type="PANTHER" id="PTHR21450">
    <property type="entry name" value="PROTEIN ALTERED PHOSPHATE STARVATION RESPONSE 1"/>
    <property type="match status" value="1"/>
</dbReference>
<feature type="domain" description="DUF630" evidence="2">
    <location>
        <begin position="1"/>
        <end position="54"/>
    </location>
</feature>
<gene>
    <name evidence="3" type="ORF">F3Y22_tig00111584pilonHSYRG00214</name>
</gene>
<feature type="region of interest" description="Disordered" evidence="1">
    <location>
        <begin position="75"/>
        <end position="110"/>
    </location>
</feature>
<feature type="compositionally biased region" description="Acidic residues" evidence="1">
    <location>
        <begin position="87"/>
        <end position="96"/>
    </location>
</feature>
<evidence type="ECO:0000313" key="4">
    <source>
        <dbReference type="Proteomes" id="UP000436088"/>
    </source>
</evidence>
<dbReference type="AlphaFoldDB" id="A0A6A2YGU3"/>
<evidence type="ECO:0000313" key="3">
    <source>
        <dbReference type="EMBL" id="KAE8676579.1"/>
    </source>
</evidence>
<dbReference type="InterPro" id="IPR006868">
    <property type="entry name" value="DUF630"/>
</dbReference>
<organism evidence="3 4">
    <name type="scientific">Hibiscus syriacus</name>
    <name type="common">Rose of Sharon</name>
    <dbReference type="NCBI Taxonomy" id="106335"/>
    <lineage>
        <taxon>Eukaryota</taxon>
        <taxon>Viridiplantae</taxon>
        <taxon>Streptophyta</taxon>
        <taxon>Embryophyta</taxon>
        <taxon>Tracheophyta</taxon>
        <taxon>Spermatophyta</taxon>
        <taxon>Magnoliopsida</taxon>
        <taxon>eudicotyledons</taxon>
        <taxon>Gunneridae</taxon>
        <taxon>Pentapetalae</taxon>
        <taxon>rosids</taxon>
        <taxon>malvids</taxon>
        <taxon>Malvales</taxon>
        <taxon>Malvaceae</taxon>
        <taxon>Malvoideae</taxon>
        <taxon>Hibiscus</taxon>
    </lineage>
</organism>
<dbReference type="Proteomes" id="UP000436088">
    <property type="component" value="Unassembled WGS sequence"/>
</dbReference>
<keyword evidence="4" id="KW-1185">Reference proteome</keyword>
<accession>A0A6A2YGU3</accession>
<evidence type="ECO:0000259" key="2">
    <source>
        <dbReference type="Pfam" id="PF04783"/>
    </source>
</evidence>
<evidence type="ECO:0000256" key="1">
    <source>
        <dbReference type="SAM" id="MobiDB-lite"/>
    </source>
</evidence>
<reference evidence="3" key="1">
    <citation type="submission" date="2019-09" db="EMBL/GenBank/DDBJ databases">
        <title>Draft genome information of white flower Hibiscus syriacus.</title>
        <authorList>
            <person name="Kim Y.-M."/>
        </authorList>
    </citation>
    <scope>NUCLEOTIDE SEQUENCE [LARGE SCALE GENOMIC DNA]</scope>
    <source>
        <strain evidence="3">YM2019G1</strain>
    </source>
</reference>
<feature type="compositionally biased region" description="Basic and acidic residues" evidence="1">
    <location>
        <begin position="97"/>
        <end position="110"/>
    </location>
</feature>
<proteinExistence type="predicted"/>
<dbReference type="EMBL" id="VEPZ02001376">
    <property type="protein sequence ID" value="KAE8676579.1"/>
    <property type="molecule type" value="Genomic_DNA"/>
</dbReference>
<comment type="caution">
    <text evidence="3">The sequence shown here is derived from an EMBL/GenBank/DDBJ whole genome shotgun (WGS) entry which is preliminary data.</text>
</comment>